<evidence type="ECO:0000313" key="9">
    <source>
        <dbReference type="EMBL" id="SJZ68340.1"/>
    </source>
</evidence>
<dbReference type="InterPro" id="IPR051471">
    <property type="entry name" value="Bacterial_PTS_sugar_comp"/>
</dbReference>
<organism evidence="9 10">
    <name type="scientific">Anaerorhabdus furcosa</name>
    <dbReference type="NCBI Taxonomy" id="118967"/>
    <lineage>
        <taxon>Bacteria</taxon>
        <taxon>Bacillati</taxon>
        <taxon>Bacillota</taxon>
        <taxon>Erysipelotrichia</taxon>
        <taxon>Erysipelotrichales</taxon>
        <taxon>Erysipelotrichaceae</taxon>
        <taxon>Anaerorhabdus</taxon>
    </lineage>
</organism>
<feature type="domain" description="PTS EIIA type-4" evidence="8">
    <location>
        <begin position="1"/>
        <end position="124"/>
    </location>
</feature>
<keyword evidence="10" id="KW-1185">Reference proteome</keyword>
<proteinExistence type="predicted"/>
<dbReference type="Proteomes" id="UP000243297">
    <property type="component" value="Unassembled WGS sequence"/>
</dbReference>
<dbReference type="Gene3D" id="3.40.50.510">
    <property type="entry name" value="Phosphotransferase system, mannose-type IIA component"/>
    <property type="match status" value="1"/>
</dbReference>
<dbReference type="STRING" id="118967.SAMN02745191_1322"/>
<dbReference type="PROSITE" id="PS51096">
    <property type="entry name" value="PTS_EIIA_TYPE_4"/>
    <property type="match status" value="1"/>
</dbReference>
<evidence type="ECO:0000259" key="8">
    <source>
        <dbReference type="PROSITE" id="PS51096"/>
    </source>
</evidence>
<dbReference type="InterPro" id="IPR033887">
    <property type="entry name" value="PTS_IIA_man"/>
</dbReference>
<dbReference type="GO" id="GO:0005737">
    <property type="term" value="C:cytoplasm"/>
    <property type="evidence" value="ECO:0007669"/>
    <property type="project" value="UniProtKB-SubCell"/>
</dbReference>
<dbReference type="Pfam" id="PF03610">
    <property type="entry name" value="EIIA-man"/>
    <property type="match status" value="1"/>
</dbReference>
<sequence>MRKILIGTHGKFGEELLKSAEMIIGNVEDASAISLIPGMAMEDYMVLIEEQLAGLPENTICLVDLYGGTPSTTFTILSQKYNNIVITGLNLAMFIEVYSQRDTLSTEELSQCAIDTLSMSARNVTKELKGN</sequence>
<dbReference type="CDD" id="cd00006">
    <property type="entry name" value="PTS_IIA_man"/>
    <property type="match status" value="1"/>
</dbReference>
<keyword evidence="4" id="KW-0762">Sugar transport</keyword>
<dbReference type="EMBL" id="FUWY01000003">
    <property type="protein sequence ID" value="SJZ68340.1"/>
    <property type="molecule type" value="Genomic_DNA"/>
</dbReference>
<evidence type="ECO:0000256" key="2">
    <source>
        <dbReference type="ARBA" id="ARBA00022448"/>
    </source>
</evidence>
<keyword evidence="6" id="KW-0598">Phosphotransferase system</keyword>
<comment type="subcellular location">
    <subcellularLocation>
        <location evidence="1">Cytoplasm</location>
    </subcellularLocation>
</comment>
<dbReference type="InterPro" id="IPR004701">
    <property type="entry name" value="PTS_EIIA_man-typ"/>
</dbReference>
<gene>
    <name evidence="9" type="ORF">SAMN02745191_1322</name>
</gene>
<dbReference type="SUPFAM" id="SSF53062">
    <property type="entry name" value="PTS system fructose IIA component-like"/>
    <property type="match status" value="1"/>
</dbReference>
<dbReference type="GO" id="GO:0016301">
    <property type="term" value="F:kinase activity"/>
    <property type="evidence" value="ECO:0007669"/>
    <property type="project" value="UniProtKB-KW"/>
</dbReference>
<reference evidence="10" key="1">
    <citation type="submission" date="2017-02" db="EMBL/GenBank/DDBJ databases">
        <authorList>
            <person name="Varghese N."/>
            <person name="Submissions S."/>
        </authorList>
    </citation>
    <scope>NUCLEOTIDE SEQUENCE [LARGE SCALE GENOMIC DNA]</scope>
    <source>
        <strain evidence="10">ATCC 25662</strain>
    </source>
</reference>
<dbReference type="GO" id="GO:0016020">
    <property type="term" value="C:membrane"/>
    <property type="evidence" value="ECO:0007669"/>
    <property type="project" value="InterPro"/>
</dbReference>
<keyword evidence="3" id="KW-0963">Cytoplasm</keyword>
<dbReference type="OrthoDB" id="9799827at2"/>
<dbReference type="PANTHER" id="PTHR33799">
    <property type="entry name" value="PTS PERMEASE-RELATED-RELATED"/>
    <property type="match status" value="1"/>
</dbReference>
<dbReference type="PANTHER" id="PTHR33799:SF1">
    <property type="entry name" value="PTS SYSTEM MANNOSE-SPECIFIC EIIAB COMPONENT-RELATED"/>
    <property type="match status" value="1"/>
</dbReference>
<evidence type="ECO:0000256" key="3">
    <source>
        <dbReference type="ARBA" id="ARBA00022490"/>
    </source>
</evidence>
<dbReference type="GO" id="GO:0009401">
    <property type="term" value="P:phosphoenolpyruvate-dependent sugar phosphotransferase system"/>
    <property type="evidence" value="ECO:0007669"/>
    <property type="project" value="UniProtKB-KW"/>
</dbReference>
<keyword evidence="2" id="KW-0813">Transport</keyword>
<evidence type="ECO:0000256" key="1">
    <source>
        <dbReference type="ARBA" id="ARBA00004496"/>
    </source>
</evidence>
<evidence type="ECO:0000313" key="10">
    <source>
        <dbReference type="Proteomes" id="UP000243297"/>
    </source>
</evidence>
<dbReference type="RefSeq" id="WP_078711729.1">
    <property type="nucleotide sequence ID" value="NZ_FUWY01000003.1"/>
</dbReference>
<keyword evidence="5" id="KW-0808">Transferase</keyword>
<dbReference type="AlphaFoldDB" id="A0A1T4MMJ6"/>
<evidence type="ECO:0000256" key="4">
    <source>
        <dbReference type="ARBA" id="ARBA00022597"/>
    </source>
</evidence>
<name>A0A1T4MMJ6_9FIRM</name>
<evidence type="ECO:0000256" key="5">
    <source>
        <dbReference type="ARBA" id="ARBA00022679"/>
    </source>
</evidence>
<accession>A0A1T4MMJ6</accession>
<evidence type="ECO:0000256" key="7">
    <source>
        <dbReference type="ARBA" id="ARBA00022777"/>
    </source>
</evidence>
<dbReference type="InterPro" id="IPR036662">
    <property type="entry name" value="PTS_EIIA_man-typ_sf"/>
</dbReference>
<keyword evidence="7" id="KW-0418">Kinase</keyword>
<evidence type="ECO:0000256" key="6">
    <source>
        <dbReference type="ARBA" id="ARBA00022683"/>
    </source>
</evidence>
<protein>
    <submittedName>
        <fullName evidence="9">PTS system, mannose-specific IIA component</fullName>
    </submittedName>
</protein>